<organism evidence="7 8">
    <name type="scientific">Actinacidiphila polyblastidii</name>
    <dbReference type="NCBI Taxonomy" id="3110430"/>
    <lineage>
        <taxon>Bacteria</taxon>
        <taxon>Bacillati</taxon>
        <taxon>Actinomycetota</taxon>
        <taxon>Actinomycetes</taxon>
        <taxon>Kitasatosporales</taxon>
        <taxon>Streptomycetaceae</taxon>
        <taxon>Actinacidiphila</taxon>
    </lineage>
</organism>
<dbReference type="RefSeq" id="WP_330795353.1">
    <property type="nucleotide sequence ID" value="NZ_JAZEWV010000009.1"/>
</dbReference>
<dbReference type="Gene3D" id="2.30.31.20">
    <property type="entry name" value="Sporulation-specific cell division protein SsgB"/>
    <property type="match status" value="1"/>
</dbReference>
<comment type="subcellular location">
    <subcellularLocation>
        <location evidence="1">Cell septum</location>
    </subcellularLocation>
</comment>
<evidence type="ECO:0000313" key="7">
    <source>
        <dbReference type="EMBL" id="MEE4543174.1"/>
    </source>
</evidence>
<dbReference type="Pfam" id="PF04686">
    <property type="entry name" value="SsgA"/>
    <property type="match status" value="1"/>
</dbReference>
<dbReference type="InterPro" id="IPR038658">
    <property type="entry name" value="SsgB_sf"/>
</dbReference>
<evidence type="ECO:0000256" key="6">
    <source>
        <dbReference type="ARBA" id="ARBA00023306"/>
    </source>
</evidence>
<name>A0ABU7PBJ5_9ACTN</name>
<evidence type="ECO:0000256" key="4">
    <source>
        <dbReference type="ARBA" id="ARBA00022969"/>
    </source>
</evidence>
<dbReference type="Proteomes" id="UP001344658">
    <property type="component" value="Unassembled WGS sequence"/>
</dbReference>
<comment type="similarity">
    <text evidence="2">Belongs to the SsgA family.</text>
</comment>
<accession>A0ABU7PBJ5</accession>
<sequence>MSVDKSGVRDRRPASYGRSRLTLDIERLLDITARQAVRAEFRFDAARSPFTVCLDLVVDGGPRVRWHIGRDLLEQGLHSMSGLGDVKMWPSNRAGRDTAWLRLASGDMAALFELPAAPLARWLERVYEAVPAGAELAGVDWDAAAARVLGGPEA</sequence>
<comment type="caution">
    <text evidence="7">The sequence shown here is derived from an EMBL/GenBank/DDBJ whole genome shotgun (WGS) entry which is preliminary data.</text>
</comment>
<keyword evidence="8" id="KW-1185">Reference proteome</keyword>
<proteinExistence type="inferred from homology"/>
<keyword evidence="6" id="KW-0131">Cell cycle</keyword>
<reference evidence="7 8" key="1">
    <citation type="submission" date="2023-12" db="EMBL/GenBank/DDBJ databases">
        <title>Streptomyces sp. V4-01.</title>
        <authorList>
            <person name="Somphong A."/>
            <person name="Phongsopitanun W."/>
        </authorList>
    </citation>
    <scope>NUCLEOTIDE SEQUENCE [LARGE SCALE GENOMIC DNA]</scope>
    <source>
        <strain evidence="7 8">V4-01</strain>
    </source>
</reference>
<evidence type="ECO:0000256" key="2">
    <source>
        <dbReference type="ARBA" id="ARBA00009323"/>
    </source>
</evidence>
<dbReference type="InterPro" id="IPR006776">
    <property type="entry name" value="SsgB"/>
</dbReference>
<keyword evidence="3" id="KW-0132">Cell division</keyword>
<evidence type="ECO:0000256" key="3">
    <source>
        <dbReference type="ARBA" id="ARBA00022618"/>
    </source>
</evidence>
<keyword evidence="5" id="KW-0717">Septation</keyword>
<dbReference type="EMBL" id="JAZEWV010000009">
    <property type="protein sequence ID" value="MEE4543174.1"/>
    <property type="molecule type" value="Genomic_DNA"/>
</dbReference>
<evidence type="ECO:0000313" key="8">
    <source>
        <dbReference type="Proteomes" id="UP001344658"/>
    </source>
</evidence>
<keyword evidence="4" id="KW-0749">Sporulation</keyword>
<gene>
    <name evidence="7" type="ORF">V2S66_14495</name>
</gene>
<protein>
    <submittedName>
        <fullName evidence="7">SsgA family sporulation/cell division regulator</fullName>
    </submittedName>
</protein>
<evidence type="ECO:0000256" key="5">
    <source>
        <dbReference type="ARBA" id="ARBA00023210"/>
    </source>
</evidence>
<evidence type="ECO:0000256" key="1">
    <source>
        <dbReference type="ARBA" id="ARBA00004431"/>
    </source>
</evidence>